<dbReference type="EMBL" id="JAHDVG010000480">
    <property type="protein sequence ID" value="KAH1174350.1"/>
    <property type="molecule type" value="Genomic_DNA"/>
</dbReference>
<dbReference type="AlphaFoldDB" id="A0A9D3X8C5"/>
<sequence>MSHFRVGSRILSPGSGILLRGRRRKVRKCPNLANSPKATVATSGNQSPIGRIGNSTLICSSKPLPSLRMKCWLHLGLHMQTSCRSIVTLKYKSGMVPKSL</sequence>
<keyword evidence="2" id="KW-1185">Reference proteome</keyword>
<organism evidence="1 2">
    <name type="scientific">Mauremys mutica</name>
    <name type="common">yellowpond turtle</name>
    <dbReference type="NCBI Taxonomy" id="74926"/>
    <lineage>
        <taxon>Eukaryota</taxon>
        <taxon>Metazoa</taxon>
        <taxon>Chordata</taxon>
        <taxon>Craniata</taxon>
        <taxon>Vertebrata</taxon>
        <taxon>Euteleostomi</taxon>
        <taxon>Archelosauria</taxon>
        <taxon>Testudinata</taxon>
        <taxon>Testudines</taxon>
        <taxon>Cryptodira</taxon>
        <taxon>Durocryptodira</taxon>
        <taxon>Testudinoidea</taxon>
        <taxon>Geoemydidae</taxon>
        <taxon>Geoemydinae</taxon>
        <taxon>Mauremys</taxon>
    </lineage>
</organism>
<evidence type="ECO:0000313" key="1">
    <source>
        <dbReference type="EMBL" id="KAH1174350.1"/>
    </source>
</evidence>
<evidence type="ECO:0000313" key="2">
    <source>
        <dbReference type="Proteomes" id="UP000827986"/>
    </source>
</evidence>
<protein>
    <submittedName>
        <fullName evidence="1">Uncharacterized protein</fullName>
    </submittedName>
</protein>
<gene>
    <name evidence="1" type="ORF">KIL84_002494</name>
</gene>
<proteinExistence type="predicted"/>
<comment type="caution">
    <text evidence="1">The sequence shown here is derived from an EMBL/GenBank/DDBJ whole genome shotgun (WGS) entry which is preliminary data.</text>
</comment>
<name>A0A9D3X8C5_9SAUR</name>
<reference evidence="1" key="1">
    <citation type="submission" date="2021-09" db="EMBL/GenBank/DDBJ databases">
        <title>The genome of Mauremys mutica provides insights into the evolution of semi-aquatic lifestyle.</title>
        <authorList>
            <person name="Gong S."/>
            <person name="Gao Y."/>
        </authorList>
    </citation>
    <scope>NUCLEOTIDE SEQUENCE</scope>
    <source>
        <strain evidence="1">MM-2020</strain>
        <tissue evidence="1">Muscle</tissue>
    </source>
</reference>
<dbReference type="Proteomes" id="UP000827986">
    <property type="component" value="Unassembled WGS sequence"/>
</dbReference>
<accession>A0A9D3X8C5</accession>